<keyword evidence="3" id="KW-1185">Reference proteome</keyword>
<evidence type="ECO:0000313" key="2">
    <source>
        <dbReference type="EMBL" id="GMR60065.1"/>
    </source>
</evidence>
<dbReference type="EMBL" id="BTRK01000006">
    <property type="protein sequence ID" value="GMR60065.1"/>
    <property type="molecule type" value="Genomic_DNA"/>
</dbReference>
<reference evidence="3" key="1">
    <citation type="submission" date="2022-10" db="EMBL/GenBank/DDBJ databases">
        <title>Genome assembly of Pristionchus species.</title>
        <authorList>
            <person name="Yoshida K."/>
            <person name="Sommer R.J."/>
        </authorList>
    </citation>
    <scope>NUCLEOTIDE SEQUENCE [LARGE SCALE GENOMIC DNA]</scope>
    <source>
        <strain evidence="3">RS5460</strain>
    </source>
</reference>
<proteinExistence type="predicted"/>
<evidence type="ECO:0000256" key="1">
    <source>
        <dbReference type="SAM" id="MobiDB-lite"/>
    </source>
</evidence>
<dbReference type="AlphaFoldDB" id="A0AAN5DCD0"/>
<name>A0AAN5DCD0_9BILA</name>
<sequence length="251" mass="27712">MDDQEVITISDEEDDDCIVVSSSIRARVNEGNSGQNLPGSSVQRIRGHRPDVVDDHPNEGPNLMEQHQETHEERMGQEGRRLNGITNAIIIPKDWTSFEVAGQDVVVFGGDDQCVQELMRANAQSALVFKTFECEGFASQVLALSSCSNIQWIPSPAAGTSSSSPSWPLWRDVNAVGEPFHVLILSLQSSTEETEIDSLKIQEVYPVEGGKYSVKRTIERTIDSIFYTDSFADLSSHKYSLAAVQSIYSSK</sequence>
<comment type="caution">
    <text evidence="2">The sequence shown here is derived from an EMBL/GenBank/DDBJ whole genome shotgun (WGS) entry which is preliminary data.</text>
</comment>
<protein>
    <submittedName>
        <fullName evidence="2">Uncharacterized protein</fullName>
    </submittedName>
</protein>
<evidence type="ECO:0000313" key="3">
    <source>
        <dbReference type="Proteomes" id="UP001328107"/>
    </source>
</evidence>
<accession>A0AAN5DCD0</accession>
<organism evidence="2 3">
    <name type="scientific">Pristionchus mayeri</name>
    <dbReference type="NCBI Taxonomy" id="1317129"/>
    <lineage>
        <taxon>Eukaryota</taxon>
        <taxon>Metazoa</taxon>
        <taxon>Ecdysozoa</taxon>
        <taxon>Nematoda</taxon>
        <taxon>Chromadorea</taxon>
        <taxon>Rhabditida</taxon>
        <taxon>Rhabditina</taxon>
        <taxon>Diplogasteromorpha</taxon>
        <taxon>Diplogasteroidea</taxon>
        <taxon>Neodiplogasteridae</taxon>
        <taxon>Pristionchus</taxon>
    </lineage>
</organism>
<gene>
    <name evidence="2" type="ORF">PMAYCL1PPCAC_30260</name>
</gene>
<feature type="region of interest" description="Disordered" evidence="1">
    <location>
        <begin position="50"/>
        <end position="77"/>
    </location>
</feature>
<dbReference type="Proteomes" id="UP001328107">
    <property type="component" value="Unassembled WGS sequence"/>
</dbReference>
<feature type="compositionally biased region" description="Basic and acidic residues" evidence="1">
    <location>
        <begin position="66"/>
        <end position="77"/>
    </location>
</feature>